<evidence type="ECO:0000313" key="1">
    <source>
        <dbReference type="EMBL" id="KAH3839400.1"/>
    </source>
</evidence>
<evidence type="ECO:0000313" key="2">
    <source>
        <dbReference type="Proteomes" id="UP000828390"/>
    </source>
</evidence>
<sequence length="67" mass="7975">MYNFSELLEANRRYKEEVRRLARVNTPFETTDIGRIQKLVQKIMLNSREVPKHHLPKEDEKPDPVIG</sequence>
<reference evidence="1" key="1">
    <citation type="journal article" date="2019" name="bioRxiv">
        <title>The Genome of the Zebra Mussel, Dreissena polymorpha: A Resource for Invasive Species Research.</title>
        <authorList>
            <person name="McCartney M.A."/>
            <person name="Auch B."/>
            <person name="Kono T."/>
            <person name="Mallez S."/>
            <person name="Zhang Y."/>
            <person name="Obille A."/>
            <person name="Becker A."/>
            <person name="Abrahante J.E."/>
            <person name="Garbe J."/>
            <person name="Badalamenti J.P."/>
            <person name="Herman A."/>
            <person name="Mangelson H."/>
            <person name="Liachko I."/>
            <person name="Sullivan S."/>
            <person name="Sone E.D."/>
            <person name="Koren S."/>
            <person name="Silverstein K.A.T."/>
            <person name="Beckman K.B."/>
            <person name="Gohl D.M."/>
        </authorList>
    </citation>
    <scope>NUCLEOTIDE SEQUENCE</scope>
    <source>
        <strain evidence="1">Duluth1</strain>
        <tissue evidence="1">Whole animal</tissue>
    </source>
</reference>
<dbReference type="AlphaFoldDB" id="A0A9D4QR98"/>
<accession>A0A9D4QR98</accession>
<gene>
    <name evidence="1" type="ORF">DPMN_112830</name>
</gene>
<comment type="caution">
    <text evidence="1">The sequence shown here is derived from an EMBL/GenBank/DDBJ whole genome shotgun (WGS) entry which is preliminary data.</text>
</comment>
<proteinExistence type="predicted"/>
<dbReference type="EMBL" id="JAIWYP010000004">
    <property type="protein sequence ID" value="KAH3839400.1"/>
    <property type="molecule type" value="Genomic_DNA"/>
</dbReference>
<dbReference type="Proteomes" id="UP000828390">
    <property type="component" value="Unassembled WGS sequence"/>
</dbReference>
<protein>
    <submittedName>
        <fullName evidence="1">Uncharacterized protein</fullName>
    </submittedName>
</protein>
<name>A0A9D4QR98_DREPO</name>
<organism evidence="1 2">
    <name type="scientific">Dreissena polymorpha</name>
    <name type="common">Zebra mussel</name>
    <name type="synonym">Mytilus polymorpha</name>
    <dbReference type="NCBI Taxonomy" id="45954"/>
    <lineage>
        <taxon>Eukaryota</taxon>
        <taxon>Metazoa</taxon>
        <taxon>Spiralia</taxon>
        <taxon>Lophotrochozoa</taxon>
        <taxon>Mollusca</taxon>
        <taxon>Bivalvia</taxon>
        <taxon>Autobranchia</taxon>
        <taxon>Heteroconchia</taxon>
        <taxon>Euheterodonta</taxon>
        <taxon>Imparidentia</taxon>
        <taxon>Neoheterodontei</taxon>
        <taxon>Myida</taxon>
        <taxon>Dreissenoidea</taxon>
        <taxon>Dreissenidae</taxon>
        <taxon>Dreissena</taxon>
    </lineage>
</organism>
<keyword evidence="2" id="KW-1185">Reference proteome</keyword>
<reference evidence="1" key="2">
    <citation type="submission" date="2020-11" db="EMBL/GenBank/DDBJ databases">
        <authorList>
            <person name="McCartney M.A."/>
            <person name="Auch B."/>
            <person name="Kono T."/>
            <person name="Mallez S."/>
            <person name="Becker A."/>
            <person name="Gohl D.M."/>
            <person name="Silverstein K.A.T."/>
            <person name="Koren S."/>
            <person name="Bechman K.B."/>
            <person name="Herman A."/>
            <person name="Abrahante J.E."/>
            <person name="Garbe J."/>
        </authorList>
    </citation>
    <scope>NUCLEOTIDE SEQUENCE</scope>
    <source>
        <strain evidence="1">Duluth1</strain>
        <tissue evidence="1">Whole animal</tissue>
    </source>
</reference>